<proteinExistence type="predicted"/>
<evidence type="ECO:0000313" key="1">
    <source>
        <dbReference type="EMBL" id="KAJ9093774.1"/>
    </source>
</evidence>
<gene>
    <name evidence="1" type="ORF">QFC19_008214</name>
</gene>
<comment type="caution">
    <text evidence="1">The sequence shown here is derived from an EMBL/GenBank/DDBJ whole genome shotgun (WGS) entry which is preliminary data.</text>
</comment>
<keyword evidence="2" id="KW-1185">Reference proteome</keyword>
<evidence type="ECO:0000313" key="2">
    <source>
        <dbReference type="Proteomes" id="UP001241377"/>
    </source>
</evidence>
<organism evidence="1 2">
    <name type="scientific">Naganishia cerealis</name>
    <dbReference type="NCBI Taxonomy" id="610337"/>
    <lineage>
        <taxon>Eukaryota</taxon>
        <taxon>Fungi</taxon>
        <taxon>Dikarya</taxon>
        <taxon>Basidiomycota</taxon>
        <taxon>Agaricomycotina</taxon>
        <taxon>Tremellomycetes</taxon>
        <taxon>Filobasidiales</taxon>
        <taxon>Filobasidiaceae</taxon>
        <taxon>Naganishia</taxon>
    </lineage>
</organism>
<dbReference type="EMBL" id="JASBWR010000119">
    <property type="protein sequence ID" value="KAJ9093774.1"/>
    <property type="molecule type" value="Genomic_DNA"/>
</dbReference>
<sequence length="120" mass="14110">MKRVREAEDAEKEEKAEKRRQAKRDKLIALDSKKREQQGLHAIADHIDPALDPDYIHWETLQRTSHYEEWHRVNTGRSQITPDGREAPSLASDWEREDEDLDDWDELGLGVGDEEEDVFM</sequence>
<dbReference type="Proteomes" id="UP001241377">
    <property type="component" value="Unassembled WGS sequence"/>
</dbReference>
<accession>A0ACC2V346</accession>
<name>A0ACC2V346_9TREE</name>
<reference evidence="1" key="1">
    <citation type="submission" date="2023-04" db="EMBL/GenBank/DDBJ databases">
        <title>Draft Genome sequencing of Naganishia species isolated from polar environments using Oxford Nanopore Technology.</title>
        <authorList>
            <person name="Leo P."/>
            <person name="Venkateswaran K."/>
        </authorList>
    </citation>
    <scope>NUCLEOTIDE SEQUENCE</scope>
    <source>
        <strain evidence="1">MNA-CCFEE 5261</strain>
    </source>
</reference>
<protein>
    <submittedName>
        <fullName evidence="1">Uncharacterized protein</fullName>
    </submittedName>
</protein>